<evidence type="ECO:0000256" key="24">
    <source>
        <dbReference type="ARBA" id="ARBA00023242"/>
    </source>
</evidence>
<dbReference type="Pfam" id="PF15413">
    <property type="entry name" value="PH_11"/>
    <property type="match status" value="1"/>
</dbReference>
<evidence type="ECO:0000259" key="28">
    <source>
        <dbReference type="PROSITE" id="PS51847"/>
    </source>
</evidence>
<evidence type="ECO:0000256" key="21">
    <source>
        <dbReference type="ARBA" id="ARBA00023125"/>
    </source>
</evidence>
<dbReference type="GO" id="GO:0006260">
    <property type="term" value="P:DNA replication"/>
    <property type="evidence" value="ECO:0007669"/>
    <property type="project" value="UniProtKB-KW"/>
</dbReference>
<dbReference type="Pfam" id="PF00136">
    <property type="entry name" value="DNA_pol_B"/>
    <property type="match status" value="1"/>
</dbReference>
<keyword evidence="18" id="KW-0411">Iron-sulfur</keyword>
<keyword evidence="24" id="KW-0539">Nucleus</keyword>
<feature type="compositionally biased region" description="Basic and acidic residues" evidence="27">
    <location>
        <begin position="2458"/>
        <end position="2475"/>
    </location>
</feature>
<dbReference type="FunFam" id="1.10.287.690:FF:000002">
    <property type="entry name" value="DNA polymerase zeta"/>
    <property type="match status" value="1"/>
</dbReference>
<dbReference type="GO" id="GO:0008270">
    <property type="term" value="F:zinc ion binding"/>
    <property type="evidence" value="ECO:0007669"/>
    <property type="project" value="UniProtKB-KW"/>
</dbReference>
<dbReference type="CDD" id="cd05778">
    <property type="entry name" value="DNA_polB_zeta_exo"/>
    <property type="match status" value="1"/>
</dbReference>
<dbReference type="Pfam" id="PF24055">
    <property type="entry name" value="POL3_N"/>
    <property type="match status" value="1"/>
</dbReference>
<dbReference type="SMART" id="SM00486">
    <property type="entry name" value="POLBc"/>
    <property type="match status" value="1"/>
</dbReference>
<dbReference type="CDD" id="cd05534">
    <property type="entry name" value="POLBc_zeta"/>
    <property type="match status" value="1"/>
</dbReference>
<evidence type="ECO:0000256" key="25">
    <source>
        <dbReference type="ARBA" id="ARBA00049244"/>
    </source>
</evidence>
<reference evidence="29" key="2">
    <citation type="journal article" date="2015" name="Fungal Genet. Biol.">
        <title>MAT - gene structure and mating behavior of Hymenoscyphus fraxineus and Hymenoscyphus albidus.</title>
        <authorList>
            <person name="Gross A."/>
            <person name="Schlegel M."/>
            <person name="Stroheker S."/>
        </authorList>
    </citation>
    <scope>NUCLEOTIDE SEQUENCE</scope>
    <source>
        <strain evidence="29">Abts_22</strain>
    </source>
</reference>
<dbReference type="GO" id="GO:0003887">
    <property type="term" value="F:DNA-directed DNA polymerase activity"/>
    <property type="evidence" value="ECO:0007669"/>
    <property type="project" value="UniProtKB-KW"/>
</dbReference>
<feature type="region of interest" description="Disordered" evidence="27">
    <location>
        <begin position="2268"/>
        <end position="2304"/>
    </location>
</feature>
<dbReference type="InterPro" id="IPR056447">
    <property type="entry name" value="REV3_N"/>
</dbReference>
<protein>
    <recommendedName>
        <fullName evidence="6">DNA polymerase zeta catalytic subunit</fullName>
        <ecNumber evidence="5">2.7.7.7</ecNumber>
    </recommendedName>
</protein>
<feature type="region of interest" description="Disordered" evidence="27">
    <location>
        <begin position="2446"/>
        <end position="2666"/>
    </location>
</feature>
<dbReference type="InterPro" id="IPR031468">
    <property type="entry name" value="SMP_LBD"/>
</dbReference>
<evidence type="ECO:0000256" key="22">
    <source>
        <dbReference type="ARBA" id="ARBA00023136"/>
    </source>
</evidence>
<dbReference type="InterPro" id="IPR042087">
    <property type="entry name" value="DNA_pol_B_thumb"/>
</dbReference>
<dbReference type="InterPro" id="IPR043502">
    <property type="entry name" value="DNA/RNA_pol_sf"/>
</dbReference>
<evidence type="ECO:0000256" key="26">
    <source>
        <dbReference type="ARBA" id="ARBA00066055"/>
    </source>
</evidence>
<comment type="subcellular location">
    <subcellularLocation>
        <location evidence="3">Membrane</location>
    </subcellularLocation>
    <subcellularLocation>
        <location evidence="2">Nucleus</location>
    </subcellularLocation>
</comment>
<dbReference type="InterPro" id="IPR006133">
    <property type="entry name" value="DNA-dir_DNA_pol_B_exonuc"/>
</dbReference>
<dbReference type="FunFam" id="1.10.132.60:FF:000007">
    <property type="entry name" value="DNA polymerase"/>
    <property type="match status" value="1"/>
</dbReference>
<dbReference type="PRINTS" id="PR00106">
    <property type="entry name" value="DNAPOLB"/>
</dbReference>
<dbReference type="SUPFAM" id="SSF56672">
    <property type="entry name" value="DNA/RNA polymerases"/>
    <property type="match status" value="1"/>
</dbReference>
<keyword evidence="23" id="KW-0234">DNA repair</keyword>
<sequence length="2666" mass="299128">MDSFRVRLNCIDFYQAPPTRLDPLLRANVQLSQLQKEPKVPVIRVFGATETGQKVCAHVHGAFPYLYIEYTGKLVPDEVGAYIHRLHLSIDYALAVSYRRKPQDEKAKFVARITLVKGIPFYGFHVGYQHYLKIYMLNPKFMTRLADLLRQGVIMKKVFQPYEAHLQYLLQWMADYNLYGCGYIDCRKVTFRSPIPQYEDLKNPSHLWHDRSIPNDFITPEPEFPRVSHCSIEVDICLQDIINRQEIKARPLHHDFIERLNPITTGEKLVHSMAGLWREETRRRKAKMSNASPGNSPFPPEVMVSMSADPRNSQPGGWVHEEEYRELMASLIKEEKDKSDSIKVSFDNFVKVAPFSSSIKSSLESVEDLYPEKLRLALGLAPVGYDRDDREDQTEVDEKRILDFDADNDDDLPYDSDEEVMAEIISSQRKKGDRVEGTHTEVFGELGEQNQDLKKSGKSNKNCEESSGGPSHRSSSNGCPAVNNARDTFDDSLCSYRDFKRPGSPTQKDDLPTKRAKISIGFAESPTTISSDLVDRGASLRLSLAEQKEETTTRLLQKISKPTPRTKTAKLPTVNGIGFRAVSLNTASAHELPKGVQGNQKSTVLPLSFPVVKDPLEPTTISRLSQKSGFQLSQQVKGMPFPIESVMPPAQKETLHPMSASQTKSIEQIRQRNTATHHIKANFEAHCGTFLIIGNPPPARQFVVSTIQEFALPQVIYQDAYYSNEQDTSDRFREWAGREFKLESLTVPFLPRFDPTGTSIAYFGDRPHIVPDRVNEERTYQLQRHKCYLRSWAIAEQPPSYLEVVEWVREQEGATQVEAAKKVSKRQDVASAQAVRKLSQIDGPTQKNKHGFKFTQKKKTTRVKHESQYMSTMSLEIHVNTRGNLVPNPEEDQIQCIFWCLQSEDQDLENNCATENSYLGIVALSDDGNTSQKITRQSGIEVVAEDSELDLMIRVVEIVRSHDPDILTGYEVHGGSWGYIIERARLKYDYNLCDEFSRTISQSFGRFGKDNDKWGFNTSSTIRITGRHVINIWRAMRGELNLLQYTIENVAFHVLHRRIPHYTWADLTSWYTNQKPGNLGKIISHYISKVQIDLEILEQNELIARNCEQARVLGVDFFSVFSRGSQFKVESLMFRIAKPENFMLVSPSRKQVGSQNALECLPLVMEPQSAFYNSPLMVLDFQSLYPSVMIAYNYCYSTFLGRIVNWRGTSKMGFTEYKRQQRLLELLKDYINIAPNGMMYVKPEIRKSLLAKMLGEILETRVMIKSGMQADKDDKTVQRLLNNRQLALKLIANVTYGYTSASFSGRMPCSEIADSIVQTGRETLERAIALIHSVKRWGAEVVYGDTDSLFVYLKGRTKDEAFDIGEEIAKTITDMNPRPIKLKFEKVYLPCVLLAKKRYVGFKYEYRSQKEPDFDAKGIETVRRDGTPAEQKIEEKALKILFRTADLSQVKSYFQKQCEKIMKGSISIQDFCFAKEVKLGTYSEKGPPPPGALISTKRMLEDARAEPQYGERVPYVVVTGVPGARLIDRCVSPEELLENEGVELDAEYYISKNLIPPLERIFNVVGANVRGWYDEMPKFQRVRRIDPSAVQSISNPANANINALAAANKKTLESYLKYTSCIVCKSRLPLPSPIPLTNNRPLLPICPTCLHQMPHSLLTLRTRLNAQERMHQDLEQICRNCEGITLLLAFPEARSLSAATSSSLRRDLHAISIMGLAGFLLIYVLGGITLPPLLLVTVLMHSYFALPAVHHTSIPVTNSESITRPGDDIDAIKNAQESLDKKWLPRDGHDSDVAAGYFAVCREYIPGGAGGKPPERSTPVGSTAVIAPSPSVYQSIYRSVFERKQNNSPLDKKGNGRPPNRSGNVFYVVLRHGHLILFDDDDQIEVRHVVSLAHHNVSIYSGGDETPEGELFIKRNALCLSRKVDAGELTPDGKASKPFFLFSENCSEKEDFYFAMLRNQERRPDALNNPPKPLQYEVKDIIKLVQRLHSSEEHLQTGWLNAIVGRIFLALYRTSEVEDYIRAKITKKISRVKTPSFLSQIALRNINLGEAAPVLINPRLKELTVDGELIVEADCRYSGNFRIEVAAVARIELGSRFKAREVNLLLAVMVKRVEGHVMLRIKPSPSNRFWITFETMPKIDMSVEPIVSSRQITYTLILRQIENRIKEVVAESLVYPNWDDSPFYNSEGKLWRGGIWADDRTTTPHDPESLVTQNGNVEEVEVLETTQNEPVMALPQMEKSLSMPQIDASPPPTIQQRKGARTAISLTNIKANSSSTSVETQASTHEKPRALRSGSFVGTSSPIVGTDSVNADVFKPSTPPEKNHAATAVAAMSALSQATSPAQAPVGSPQASRLEKVVHPSSESLYQPSESEPLSQMTSQPPESISEVNGSTYSPSSASSMRSEATRAKSFGSFPWDRRHEDSSGSSAKSTETKLLSLAAVTSAATTAKNWGWSAIQRKGDNKLDGTMEEPEKGSRPLVLGRGQPLPPPGVPLPHPDRKSKTAPIPVPKRKTMPPPATSQRNLGINHQSNESTSHTRASPVPPPPLPKRRGRENPKDLKDTSDSLLVVTAPIGDMGDSAPTTPIADNTASYKQPWVEDGFEEDQEPAAAACASTGQAPPRLPRRRNPHRVISSSPEEDSHQLPSWMAAQEEEARAKSTFVGDDGGV</sequence>
<keyword evidence="7" id="KW-0813">Transport</keyword>
<dbReference type="GO" id="GO:0006869">
    <property type="term" value="P:lipid transport"/>
    <property type="evidence" value="ECO:0007669"/>
    <property type="project" value="UniProtKB-KW"/>
</dbReference>
<dbReference type="InterPro" id="IPR006134">
    <property type="entry name" value="DNA-dir_DNA_pol_B_multi_dom"/>
</dbReference>
<feature type="compositionally biased region" description="Basic and acidic residues" evidence="27">
    <location>
        <begin position="2552"/>
        <end position="2562"/>
    </location>
</feature>
<evidence type="ECO:0000256" key="18">
    <source>
        <dbReference type="ARBA" id="ARBA00023014"/>
    </source>
</evidence>
<reference evidence="29" key="1">
    <citation type="journal article" date="2012" name="Fungal Genet. Biol.">
        <title>Reproductive mode and life cycle of the ash dieback pathogen Hymenoscyphus pseudoalbidus.</title>
        <authorList>
            <person name="Gross A."/>
            <person name="Zaffarano P.L."/>
            <person name="Duo A."/>
            <person name="Grunig C.R."/>
        </authorList>
    </citation>
    <scope>NUCLEOTIDE SEQUENCE</scope>
    <source>
        <strain evidence="29">Abts_22</strain>
    </source>
</reference>
<feature type="domain" description="SMP-LTD" evidence="28">
    <location>
        <begin position="1991"/>
        <end position="2184"/>
    </location>
</feature>
<keyword evidence="20" id="KW-0446">Lipid-binding</keyword>
<organism evidence="29">
    <name type="scientific">Hymenoscyphus fraxineus</name>
    <dbReference type="NCBI Taxonomy" id="746836"/>
    <lineage>
        <taxon>Eukaryota</taxon>
        <taxon>Fungi</taxon>
        <taxon>Dikarya</taxon>
        <taxon>Ascomycota</taxon>
        <taxon>Pezizomycotina</taxon>
        <taxon>Leotiomycetes</taxon>
        <taxon>Helotiales</taxon>
        <taxon>Helotiaceae</taxon>
        <taxon>Hymenoscyphus</taxon>
    </lineage>
</organism>
<keyword evidence="13" id="KW-0227">DNA damage</keyword>
<evidence type="ECO:0000256" key="27">
    <source>
        <dbReference type="SAM" id="MobiDB-lite"/>
    </source>
</evidence>
<dbReference type="SUPFAM" id="SSF53098">
    <property type="entry name" value="Ribonuclease H-like"/>
    <property type="match status" value="1"/>
</dbReference>
<name>A0A0S1A2Y3_9HELO</name>
<dbReference type="Pfam" id="PF26547">
    <property type="entry name" value="PDZD8_N"/>
    <property type="match status" value="1"/>
</dbReference>
<dbReference type="InterPro" id="IPR036397">
    <property type="entry name" value="RNaseH_sf"/>
</dbReference>
<keyword evidence="15" id="KW-0862">Zinc</keyword>
<evidence type="ECO:0000256" key="9">
    <source>
        <dbReference type="ARBA" id="ARBA00022679"/>
    </source>
</evidence>
<feature type="compositionally biased region" description="Low complexity" evidence="27">
    <location>
        <begin position="2391"/>
        <end position="2403"/>
    </location>
</feature>
<evidence type="ECO:0000256" key="13">
    <source>
        <dbReference type="ARBA" id="ARBA00022763"/>
    </source>
</evidence>
<dbReference type="CDD" id="cd21675">
    <property type="entry name" value="SMP_TEX2"/>
    <property type="match status" value="1"/>
</dbReference>
<evidence type="ECO:0000256" key="14">
    <source>
        <dbReference type="ARBA" id="ARBA00022771"/>
    </source>
</evidence>
<dbReference type="InterPro" id="IPR056435">
    <property type="entry name" value="DPOD/Z_N"/>
</dbReference>
<evidence type="ECO:0000256" key="7">
    <source>
        <dbReference type="ARBA" id="ARBA00022448"/>
    </source>
</evidence>
<feature type="compositionally biased region" description="Low complexity" evidence="27">
    <location>
        <begin position="466"/>
        <end position="478"/>
    </location>
</feature>
<keyword evidence="19" id="KW-0445">Lipid transport</keyword>
<dbReference type="PROSITE" id="PS00116">
    <property type="entry name" value="DNA_POLYMERASE_B"/>
    <property type="match status" value="1"/>
</dbReference>
<evidence type="ECO:0000256" key="19">
    <source>
        <dbReference type="ARBA" id="ARBA00023055"/>
    </source>
</evidence>
<evidence type="ECO:0000256" key="5">
    <source>
        <dbReference type="ARBA" id="ARBA00012417"/>
    </source>
</evidence>
<dbReference type="Gene3D" id="1.10.287.690">
    <property type="entry name" value="Helix hairpin bin"/>
    <property type="match status" value="1"/>
</dbReference>
<dbReference type="FunFam" id="3.30.342.10:FF:000018">
    <property type="entry name" value="DNA polymerase"/>
    <property type="match status" value="1"/>
</dbReference>
<dbReference type="GO" id="GO:0000724">
    <property type="term" value="P:double-strand break repair via homologous recombination"/>
    <property type="evidence" value="ECO:0007669"/>
    <property type="project" value="TreeGrafter"/>
</dbReference>
<feature type="region of interest" description="Disordered" evidence="27">
    <location>
        <begin position="494"/>
        <end position="513"/>
    </location>
</feature>
<dbReference type="FunFam" id="3.30.420.10:FF:000024">
    <property type="entry name" value="DNA polymerase zeta catalytic subunit"/>
    <property type="match status" value="1"/>
</dbReference>
<keyword evidence="16" id="KW-0239">DNA-directed DNA polymerase</keyword>
<evidence type="ECO:0000256" key="15">
    <source>
        <dbReference type="ARBA" id="ARBA00022833"/>
    </source>
</evidence>
<keyword evidence="10" id="KW-0548">Nucleotidyltransferase</keyword>
<dbReference type="GO" id="GO:0008289">
    <property type="term" value="F:lipid binding"/>
    <property type="evidence" value="ECO:0007669"/>
    <property type="project" value="UniProtKB-KW"/>
</dbReference>
<dbReference type="InterPro" id="IPR030559">
    <property type="entry name" value="PolZ_Rev3"/>
</dbReference>
<keyword evidence="14" id="KW-0863">Zinc-finger</keyword>
<evidence type="ECO:0000256" key="4">
    <source>
        <dbReference type="ARBA" id="ARBA00005755"/>
    </source>
</evidence>
<evidence type="ECO:0000256" key="17">
    <source>
        <dbReference type="ARBA" id="ARBA00023004"/>
    </source>
</evidence>
<dbReference type="InterPro" id="IPR023211">
    <property type="entry name" value="DNA_pol_palm_dom_sf"/>
</dbReference>
<evidence type="ECO:0000256" key="8">
    <source>
        <dbReference type="ARBA" id="ARBA00022485"/>
    </source>
</evidence>
<evidence type="ECO:0000256" key="23">
    <source>
        <dbReference type="ARBA" id="ARBA00023204"/>
    </source>
</evidence>
<dbReference type="Gene3D" id="3.90.1600.10">
    <property type="entry name" value="Palm domain of DNA polymerase"/>
    <property type="match status" value="1"/>
</dbReference>
<evidence type="ECO:0000256" key="1">
    <source>
        <dbReference type="ARBA" id="ARBA00001966"/>
    </source>
</evidence>
<evidence type="ECO:0000256" key="16">
    <source>
        <dbReference type="ARBA" id="ARBA00022932"/>
    </source>
</evidence>
<comment type="cofactor">
    <cofactor evidence="1">
        <name>[4Fe-4S] cluster</name>
        <dbReference type="ChEBI" id="CHEBI:49883"/>
    </cofactor>
</comment>
<keyword evidence="21" id="KW-0238">DNA-binding</keyword>
<dbReference type="GO" id="GO:0016035">
    <property type="term" value="C:zeta DNA polymerase complex"/>
    <property type="evidence" value="ECO:0007669"/>
    <property type="project" value="InterPro"/>
</dbReference>
<feature type="compositionally biased region" description="Polar residues" evidence="27">
    <location>
        <begin position="2518"/>
        <end position="2537"/>
    </location>
</feature>
<dbReference type="Pfam" id="PF14260">
    <property type="entry name" value="zf-C4pol"/>
    <property type="match status" value="1"/>
</dbReference>
<feature type="compositionally biased region" description="Basic and acidic residues" evidence="27">
    <location>
        <begin position="497"/>
        <end position="513"/>
    </location>
</feature>
<evidence type="ECO:0000256" key="10">
    <source>
        <dbReference type="ARBA" id="ARBA00022695"/>
    </source>
</evidence>
<dbReference type="Gene3D" id="1.10.132.60">
    <property type="entry name" value="DNA polymerase family B, C-terminal domain"/>
    <property type="match status" value="1"/>
</dbReference>
<dbReference type="Gene3D" id="3.30.420.10">
    <property type="entry name" value="Ribonuclease H-like superfamily/Ribonuclease H"/>
    <property type="match status" value="1"/>
</dbReference>
<evidence type="ECO:0000256" key="2">
    <source>
        <dbReference type="ARBA" id="ARBA00004123"/>
    </source>
</evidence>
<dbReference type="EMBL" id="JX169799">
    <property type="protein sequence ID" value="ALJ06897.1"/>
    <property type="molecule type" value="Genomic_DNA"/>
</dbReference>
<keyword evidence="11" id="KW-0235">DNA replication</keyword>
<dbReference type="Pfam" id="PF03104">
    <property type="entry name" value="DNA_pol_B_exo1"/>
    <property type="match status" value="1"/>
</dbReference>
<dbReference type="InterPro" id="IPR058801">
    <property type="entry name" value="PDZD8_N"/>
</dbReference>
<dbReference type="GO" id="GO:0016020">
    <property type="term" value="C:membrane"/>
    <property type="evidence" value="ECO:0007669"/>
    <property type="project" value="UniProtKB-SubCell"/>
</dbReference>
<feature type="compositionally biased region" description="Pro residues" evidence="27">
    <location>
        <begin position="2485"/>
        <end position="2494"/>
    </location>
</feature>
<dbReference type="GO" id="GO:0042276">
    <property type="term" value="P:error-prone translesion synthesis"/>
    <property type="evidence" value="ECO:0007669"/>
    <property type="project" value="TreeGrafter"/>
</dbReference>
<evidence type="ECO:0000256" key="20">
    <source>
        <dbReference type="ARBA" id="ARBA00023121"/>
    </source>
</evidence>
<evidence type="ECO:0000256" key="6">
    <source>
        <dbReference type="ARBA" id="ARBA00021589"/>
    </source>
</evidence>
<dbReference type="InterPro" id="IPR006172">
    <property type="entry name" value="DNA-dir_DNA_pol_B"/>
</dbReference>
<dbReference type="GO" id="GO:0003677">
    <property type="term" value="F:DNA binding"/>
    <property type="evidence" value="ECO:0007669"/>
    <property type="project" value="UniProtKB-KW"/>
</dbReference>
<keyword evidence="17" id="KW-0408">Iron</keyword>
<evidence type="ECO:0000256" key="3">
    <source>
        <dbReference type="ARBA" id="ARBA00004370"/>
    </source>
</evidence>
<dbReference type="PROSITE" id="PS51847">
    <property type="entry name" value="SMP"/>
    <property type="match status" value="1"/>
</dbReference>
<feature type="compositionally biased region" description="Polar residues" evidence="27">
    <location>
        <begin position="2268"/>
        <end position="2283"/>
    </location>
</feature>
<dbReference type="GO" id="GO:0000166">
    <property type="term" value="F:nucleotide binding"/>
    <property type="evidence" value="ECO:0007669"/>
    <property type="project" value="InterPro"/>
</dbReference>
<dbReference type="GO" id="GO:0051539">
    <property type="term" value="F:4 iron, 4 sulfur cluster binding"/>
    <property type="evidence" value="ECO:0007669"/>
    <property type="project" value="UniProtKB-KW"/>
</dbReference>
<evidence type="ECO:0000256" key="12">
    <source>
        <dbReference type="ARBA" id="ARBA00022723"/>
    </source>
</evidence>
<dbReference type="PANTHER" id="PTHR45812:SF1">
    <property type="entry name" value="DNA POLYMERASE ZETA CATALYTIC SUBUNIT"/>
    <property type="match status" value="1"/>
</dbReference>
<comment type="similarity">
    <text evidence="4">Belongs to the DNA polymerase type-B family.</text>
</comment>
<feature type="region of interest" description="Disordered" evidence="27">
    <location>
        <begin position="441"/>
        <end position="483"/>
    </location>
</feature>
<comment type="subunit">
    <text evidence="26">Forms DNA polymerase zeta with REV7.</text>
</comment>
<keyword evidence="9" id="KW-0808">Transferase</keyword>
<dbReference type="InterPro" id="IPR017964">
    <property type="entry name" value="DNA-dir_DNA_pol_B_CS"/>
</dbReference>
<evidence type="ECO:0000256" key="11">
    <source>
        <dbReference type="ARBA" id="ARBA00022705"/>
    </source>
</evidence>
<keyword evidence="8" id="KW-0004">4Fe-4S</keyword>
<comment type="catalytic activity">
    <reaction evidence="25">
        <text>DNA(n) + a 2'-deoxyribonucleoside 5'-triphosphate = DNA(n+1) + diphosphate</text>
        <dbReference type="Rhea" id="RHEA:22508"/>
        <dbReference type="Rhea" id="RHEA-COMP:17339"/>
        <dbReference type="Rhea" id="RHEA-COMP:17340"/>
        <dbReference type="ChEBI" id="CHEBI:33019"/>
        <dbReference type="ChEBI" id="CHEBI:61560"/>
        <dbReference type="ChEBI" id="CHEBI:173112"/>
        <dbReference type="EC" id="2.7.7.7"/>
    </reaction>
</comment>
<feature type="compositionally biased region" description="Polar residues" evidence="27">
    <location>
        <begin position="2361"/>
        <end position="2390"/>
    </location>
</feature>
<dbReference type="Pfam" id="PF24065">
    <property type="entry name" value="REV3_N"/>
    <property type="match status" value="1"/>
</dbReference>
<keyword evidence="22" id="KW-0472">Membrane</keyword>
<dbReference type="InterPro" id="IPR012337">
    <property type="entry name" value="RNaseH-like_sf"/>
</dbReference>
<dbReference type="InterPro" id="IPR025687">
    <property type="entry name" value="Znf-C4pol"/>
</dbReference>
<dbReference type="EC" id="2.7.7.7" evidence="5"/>
<dbReference type="GO" id="GO:0005634">
    <property type="term" value="C:nucleus"/>
    <property type="evidence" value="ECO:0007669"/>
    <property type="project" value="UniProtKB-SubCell"/>
</dbReference>
<accession>A0A0S1A2Y3</accession>
<feature type="compositionally biased region" description="Polar residues" evidence="27">
    <location>
        <begin position="2579"/>
        <end position="2591"/>
    </location>
</feature>
<keyword evidence="12" id="KW-0479">Metal-binding</keyword>
<dbReference type="PANTHER" id="PTHR45812">
    <property type="entry name" value="DNA POLYMERASE ZETA CATALYTIC SUBUNIT"/>
    <property type="match status" value="1"/>
</dbReference>
<dbReference type="Gene3D" id="3.30.342.10">
    <property type="entry name" value="DNA Polymerase, chain B, domain 1"/>
    <property type="match status" value="1"/>
</dbReference>
<feature type="region of interest" description="Disordered" evidence="27">
    <location>
        <begin position="2340"/>
        <end position="2432"/>
    </location>
</feature>
<evidence type="ECO:0000313" key="29">
    <source>
        <dbReference type="EMBL" id="ALJ06897.1"/>
    </source>
</evidence>
<proteinExistence type="inferred from homology"/>